<name>A0A918B134_9ACTN</name>
<evidence type="ECO:0000256" key="2">
    <source>
        <dbReference type="ARBA" id="ARBA00022475"/>
    </source>
</evidence>
<evidence type="ECO:0000313" key="10">
    <source>
        <dbReference type="Proteomes" id="UP000654123"/>
    </source>
</evidence>
<dbReference type="SUPFAM" id="SSF82866">
    <property type="entry name" value="Multidrug efflux transporter AcrB transmembrane domain"/>
    <property type="match status" value="2"/>
</dbReference>
<feature type="region of interest" description="Disordered" evidence="6">
    <location>
        <begin position="1"/>
        <end position="39"/>
    </location>
</feature>
<feature type="transmembrane region" description="Helical" evidence="7">
    <location>
        <begin position="644"/>
        <end position="665"/>
    </location>
</feature>
<dbReference type="EMBL" id="BMSV01000003">
    <property type="protein sequence ID" value="GGQ02355.1"/>
    <property type="molecule type" value="Genomic_DNA"/>
</dbReference>
<proteinExistence type="predicted"/>
<evidence type="ECO:0000256" key="3">
    <source>
        <dbReference type="ARBA" id="ARBA00022692"/>
    </source>
</evidence>
<dbReference type="Gene3D" id="1.20.1640.10">
    <property type="entry name" value="Multidrug efflux transporter AcrB transmembrane domain"/>
    <property type="match status" value="2"/>
</dbReference>
<feature type="transmembrane region" description="Helical" evidence="7">
    <location>
        <begin position="279"/>
        <end position="299"/>
    </location>
</feature>
<dbReference type="PANTHER" id="PTHR33406">
    <property type="entry name" value="MEMBRANE PROTEIN MJ1562-RELATED"/>
    <property type="match status" value="1"/>
</dbReference>
<evidence type="ECO:0000256" key="5">
    <source>
        <dbReference type="ARBA" id="ARBA00023136"/>
    </source>
</evidence>
<evidence type="ECO:0000256" key="6">
    <source>
        <dbReference type="SAM" id="MobiDB-lite"/>
    </source>
</evidence>
<feature type="transmembrane region" description="Helical" evidence="7">
    <location>
        <begin position="719"/>
        <end position="745"/>
    </location>
</feature>
<protein>
    <submittedName>
        <fullName evidence="9">Exporter</fullName>
    </submittedName>
</protein>
<keyword evidence="5 7" id="KW-0472">Membrane</keyword>
<gene>
    <name evidence="9" type="ORF">GCM10010249_21150</name>
</gene>
<feature type="transmembrane region" description="Helical" evidence="7">
    <location>
        <begin position="352"/>
        <end position="378"/>
    </location>
</feature>
<comment type="caution">
    <text evidence="9">The sequence shown here is derived from an EMBL/GenBank/DDBJ whole genome shotgun (WGS) entry which is preliminary data.</text>
</comment>
<dbReference type="AlphaFoldDB" id="A0A918B134"/>
<dbReference type="GO" id="GO:0005886">
    <property type="term" value="C:plasma membrane"/>
    <property type="evidence" value="ECO:0007669"/>
    <property type="project" value="UniProtKB-SubCell"/>
</dbReference>
<keyword evidence="2" id="KW-1003">Cell membrane</keyword>
<evidence type="ECO:0000259" key="8">
    <source>
        <dbReference type="Pfam" id="PF03176"/>
    </source>
</evidence>
<dbReference type="PANTHER" id="PTHR33406:SF13">
    <property type="entry name" value="MEMBRANE PROTEIN YDFJ"/>
    <property type="match status" value="1"/>
</dbReference>
<keyword evidence="4 7" id="KW-1133">Transmembrane helix</keyword>
<feature type="transmembrane region" description="Helical" evidence="7">
    <location>
        <begin position="252"/>
        <end position="273"/>
    </location>
</feature>
<feature type="transmembrane region" description="Helical" evidence="7">
    <location>
        <begin position="686"/>
        <end position="713"/>
    </location>
</feature>
<feature type="transmembrane region" description="Helical" evidence="7">
    <location>
        <begin position="229"/>
        <end position="247"/>
    </location>
</feature>
<reference evidence="9" key="2">
    <citation type="submission" date="2020-09" db="EMBL/GenBank/DDBJ databases">
        <authorList>
            <person name="Sun Q."/>
            <person name="Ohkuma M."/>
        </authorList>
    </citation>
    <scope>NUCLEOTIDE SEQUENCE</scope>
    <source>
        <strain evidence="9">JCM 4335</strain>
    </source>
</reference>
<comment type="subcellular location">
    <subcellularLocation>
        <location evidence="1">Cell membrane</location>
        <topology evidence="1">Multi-pass membrane protein</topology>
    </subcellularLocation>
</comment>
<accession>A0A918B134</accession>
<dbReference type="InterPro" id="IPR050545">
    <property type="entry name" value="Mycobact_MmpL"/>
</dbReference>
<dbReference type="Pfam" id="PF03176">
    <property type="entry name" value="MMPL"/>
    <property type="match status" value="2"/>
</dbReference>
<feature type="transmembrane region" description="Helical" evidence="7">
    <location>
        <begin position="56"/>
        <end position="76"/>
    </location>
</feature>
<feature type="domain" description="Membrane transport protein MMPL" evidence="8">
    <location>
        <begin position="446"/>
        <end position="753"/>
    </location>
</feature>
<keyword evidence="10" id="KW-1185">Reference proteome</keyword>
<evidence type="ECO:0000256" key="4">
    <source>
        <dbReference type="ARBA" id="ARBA00022989"/>
    </source>
</evidence>
<evidence type="ECO:0000256" key="1">
    <source>
        <dbReference type="ARBA" id="ARBA00004651"/>
    </source>
</evidence>
<reference evidence="9" key="1">
    <citation type="journal article" date="2014" name="Int. J. Syst. Evol. Microbiol.">
        <title>Complete genome sequence of Corynebacterium casei LMG S-19264T (=DSM 44701T), isolated from a smear-ripened cheese.</title>
        <authorList>
            <consortium name="US DOE Joint Genome Institute (JGI-PGF)"/>
            <person name="Walter F."/>
            <person name="Albersmeier A."/>
            <person name="Kalinowski J."/>
            <person name="Ruckert C."/>
        </authorList>
    </citation>
    <scope>NUCLEOTIDE SEQUENCE</scope>
    <source>
        <strain evidence="9">JCM 4335</strain>
    </source>
</reference>
<evidence type="ECO:0000313" key="9">
    <source>
        <dbReference type="EMBL" id="GGQ02355.1"/>
    </source>
</evidence>
<sequence>MLRKSRQRREQGNRAESGPTGAGAPPGPKMAESGTHRKGQGAIVERIAGWSVRHRALAVGGWLALVAVAVLAGSLMTGPAAHTDDPGESGVVKRVVNAQRNYEPILENVLIQPLDGGGGKFLDDPALVAAADDLVAELAKTPGAVTGLRSPKDPGTERQVSADGRSGLVTFFVAGPNDRMDAHFDTVAEAVRTVADRHRDVRVAQAGDVSLSRAVDDAVKEDLASAETTSLPLTLIILLVVFGALVAASIPLLLAATTVAGTFGLVAVLEQWVAVNSAVTSMILLVGVAVSVDYSLFYLRREREERAAGRGVAESLHIASRTSGHVVAVSGLTVIVCVSGLLLTGLDVFRGLTLGTALVVGLAMLASVTVLPALLAALGHRVDKGRLPWLGKRRTTVVESRGWQRLAAAVVRRPKAWGGAAALVLLVMAVPMTDMRLQDAAVVNSLPRSAPTVDTAVRMQEAFPGAPTPARVAVWKEDGGRPDTPEVLSAVDRLRERIAAGDGRLSGPVSTVRVDDVLMVRVPLAGTGTDEASVDALEALREVALPATLGTVDGVGYAVGGRTAFAHDFEEQLGGRTALVIGFVLVLAFGLLLVVFRSLAVPLVSIALNLLSMGAAYGVLTWVFQGGALSSPLGFTPYGGVAAWLPLFMFVILFGLSMDYHIFILSRIRERRLAGASTRDAVVGGIAASAGVVTSAAVIMTAVFTVFITLSAIENKMMGVGMAVAILIDATLVRGVLLPAAVALLGERAWTLPGWLGWVPGGGGERRRPVAAAAAAPADAYGTLATETAGRAPADRSADPR</sequence>
<dbReference type="Proteomes" id="UP000654123">
    <property type="component" value="Unassembled WGS sequence"/>
</dbReference>
<feature type="transmembrane region" description="Helical" evidence="7">
    <location>
        <begin position="603"/>
        <end position="624"/>
    </location>
</feature>
<feature type="domain" description="Membrane transport protein MMPL" evidence="8">
    <location>
        <begin position="115"/>
        <end position="416"/>
    </location>
</feature>
<keyword evidence="3 7" id="KW-0812">Transmembrane</keyword>
<evidence type="ECO:0000256" key="7">
    <source>
        <dbReference type="SAM" id="Phobius"/>
    </source>
</evidence>
<organism evidence="9 10">
    <name type="scientific">Streptomyces roseolilacinus</name>
    <dbReference type="NCBI Taxonomy" id="66904"/>
    <lineage>
        <taxon>Bacteria</taxon>
        <taxon>Bacillati</taxon>
        <taxon>Actinomycetota</taxon>
        <taxon>Actinomycetes</taxon>
        <taxon>Kitasatosporales</taxon>
        <taxon>Streptomycetaceae</taxon>
        <taxon>Streptomyces</taxon>
    </lineage>
</organism>
<feature type="transmembrane region" description="Helical" evidence="7">
    <location>
        <begin position="416"/>
        <end position="433"/>
    </location>
</feature>
<feature type="transmembrane region" description="Helical" evidence="7">
    <location>
        <begin position="578"/>
        <end position="596"/>
    </location>
</feature>
<feature type="transmembrane region" description="Helical" evidence="7">
    <location>
        <begin position="326"/>
        <end position="346"/>
    </location>
</feature>
<dbReference type="InterPro" id="IPR004869">
    <property type="entry name" value="MMPL_dom"/>
</dbReference>